<reference evidence="4" key="1">
    <citation type="submission" date="2021-01" db="EMBL/GenBank/DDBJ databases">
        <title>Whole genome shotgun sequence of Planobispora takensis NBRC 109077.</title>
        <authorList>
            <person name="Komaki H."/>
            <person name="Tamura T."/>
        </authorList>
    </citation>
    <scope>NUCLEOTIDE SEQUENCE</scope>
    <source>
        <strain evidence="4">NBRC 109077</strain>
    </source>
</reference>
<evidence type="ECO:0000313" key="4">
    <source>
        <dbReference type="EMBL" id="GII02317.1"/>
    </source>
</evidence>
<protein>
    <submittedName>
        <fullName evidence="4">Serine hydrolase</fullName>
    </submittedName>
</protein>
<feature type="transmembrane region" description="Helical" evidence="2">
    <location>
        <begin position="380"/>
        <end position="398"/>
    </location>
</feature>
<comment type="caution">
    <text evidence="4">The sequence shown here is derived from an EMBL/GenBank/DDBJ whole genome shotgun (WGS) entry which is preliminary data.</text>
</comment>
<evidence type="ECO:0000256" key="2">
    <source>
        <dbReference type="SAM" id="Phobius"/>
    </source>
</evidence>
<gene>
    <name evidence="4" type="ORF">Pta02_43250</name>
</gene>
<dbReference type="InterPro" id="IPR012338">
    <property type="entry name" value="Beta-lactam/transpept-like"/>
</dbReference>
<dbReference type="Proteomes" id="UP000634476">
    <property type="component" value="Unassembled WGS sequence"/>
</dbReference>
<name>A0A8J3WWY6_9ACTN</name>
<evidence type="ECO:0000259" key="3">
    <source>
        <dbReference type="Pfam" id="PF00144"/>
    </source>
</evidence>
<feature type="transmembrane region" description="Helical" evidence="2">
    <location>
        <begin position="457"/>
        <end position="479"/>
    </location>
</feature>
<feature type="transmembrane region" description="Helical" evidence="2">
    <location>
        <begin position="419"/>
        <end position="437"/>
    </location>
</feature>
<proteinExistence type="predicted"/>
<organism evidence="4 5">
    <name type="scientific">Planobispora takensis</name>
    <dbReference type="NCBI Taxonomy" id="1367882"/>
    <lineage>
        <taxon>Bacteria</taxon>
        <taxon>Bacillati</taxon>
        <taxon>Actinomycetota</taxon>
        <taxon>Actinomycetes</taxon>
        <taxon>Streptosporangiales</taxon>
        <taxon>Streptosporangiaceae</taxon>
        <taxon>Planobispora</taxon>
    </lineage>
</organism>
<dbReference type="GO" id="GO:0016787">
    <property type="term" value="F:hydrolase activity"/>
    <property type="evidence" value="ECO:0007669"/>
    <property type="project" value="UniProtKB-KW"/>
</dbReference>
<keyword evidence="5" id="KW-1185">Reference proteome</keyword>
<accession>A0A8J3WWY6</accession>
<dbReference type="PANTHER" id="PTHR46825:SF9">
    <property type="entry name" value="BETA-LACTAMASE-RELATED DOMAIN-CONTAINING PROTEIN"/>
    <property type="match status" value="1"/>
</dbReference>
<feature type="region of interest" description="Disordered" evidence="1">
    <location>
        <begin position="495"/>
        <end position="515"/>
    </location>
</feature>
<evidence type="ECO:0000256" key="1">
    <source>
        <dbReference type="SAM" id="MobiDB-lite"/>
    </source>
</evidence>
<dbReference type="AlphaFoldDB" id="A0A8J3WWY6"/>
<keyword evidence="2" id="KW-0812">Transmembrane</keyword>
<keyword evidence="4" id="KW-0378">Hydrolase</keyword>
<dbReference type="SUPFAM" id="SSF56601">
    <property type="entry name" value="beta-lactamase/transpeptidase-like"/>
    <property type="match status" value="1"/>
</dbReference>
<dbReference type="InterPro" id="IPR050491">
    <property type="entry name" value="AmpC-like"/>
</dbReference>
<feature type="domain" description="Beta-lactamase-related" evidence="3">
    <location>
        <begin position="42"/>
        <end position="363"/>
    </location>
</feature>
<dbReference type="InterPro" id="IPR001466">
    <property type="entry name" value="Beta-lactam-related"/>
</dbReference>
<dbReference type="Pfam" id="PF00144">
    <property type="entry name" value="Beta-lactamase"/>
    <property type="match status" value="1"/>
</dbReference>
<keyword evidence="2" id="KW-0472">Membrane</keyword>
<keyword evidence="2" id="KW-1133">Transmembrane helix</keyword>
<sequence>MGQVRGWWRGTVAAVITAVTGSMIMAMPGPASAGETPEESAVRRVVDDFAGTSGYPGIAVAITKGDRVLYTGGYGHDSSGAAVTERTPMPVASVSKSFTALAVMQLVEAGEVALDAPVRDYLPGFLLADPRGARITVRELLNQTSGITDGTLAEKSLPQPDSLAGTVTRARGSALAADPGTRHSYTNTNYHLAARLVEVVSGEPFTGYLRRHVFGPLGMRATTTIDRTPRDLPREVRRGHLYAYGASIPATEPERFVNGSDGVISTAADMARWLIVQNNAGRAADGTRLVSASSVAAMHTSTDRRRPYGLGWRDRDGRVGHDGVWFTYTAQVLLLPGGYGVAVIGNSGLGLGNEGVGALADRLAALVTGGEPPAAAPGRLSVDLVLGALTLLSLLLAVRTLRRTRAWADRLATRSHRRLALRLSPRLIPLALLIALPDLLTRLIGGGRDITFEQLCYYSMPLVVWFAVMAAANLGVLAARVVTLTRLRRPGIPPIEDHNAVSTGTPHPASGRYGV</sequence>
<evidence type="ECO:0000313" key="5">
    <source>
        <dbReference type="Proteomes" id="UP000634476"/>
    </source>
</evidence>
<dbReference type="Gene3D" id="3.40.710.10">
    <property type="entry name" value="DD-peptidase/beta-lactamase superfamily"/>
    <property type="match status" value="1"/>
</dbReference>
<dbReference type="PANTHER" id="PTHR46825">
    <property type="entry name" value="D-ALANYL-D-ALANINE-CARBOXYPEPTIDASE/ENDOPEPTIDASE AMPH"/>
    <property type="match status" value="1"/>
</dbReference>
<dbReference type="EMBL" id="BOOK01000031">
    <property type="protein sequence ID" value="GII02317.1"/>
    <property type="molecule type" value="Genomic_DNA"/>
</dbReference>
<dbReference type="RefSeq" id="WP_203876652.1">
    <property type="nucleotide sequence ID" value="NZ_BOOK01000031.1"/>
</dbReference>